<keyword evidence="1" id="KW-0732">Signal</keyword>
<sequence length="195" mass="22326">MLKHVILSCLLLTFGGYSLAQTTAPGYYISLSNDSVLTQIKMPKSVFGSVDFSKFLFKVEAQDSNNDLKKFKPEDIKRFGFIYNGESYSLFSKPIFTENTLRFLQPTVIGEKSSLFQFQTYDQNGAPLGTFYTLEKNDGTYAFLTTGMRSLDKFKDLLKEFYDENPELLQLIDARFKERKSVQADMIELVESANR</sequence>
<reference evidence="2 3" key="1">
    <citation type="submission" date="2017-05" db="EMBL/GenBank/DDBJ databases">
        <authorList>
            <person name="Varghese N."/>
            <person name="Submissions S."/>
        </authorList>
    </citation>
    <scope>NUCLEOTIDE SEQUENCE [LARGE SCALE GENOMIC DNA]</scope>
    <source>
        <strain evidence="2 3">DSM 15360</strain>
    </source>
</reference>
<evidence type="ECO:0000256" key="1">
    <source>
        <dbReference type="SAM" id="SignalP"/>
    </source>
</evidence>
<feature type="chain" id="PRO_5045777957" description="DUF4369 domain-containing protein" evidence="1">
    <location>
        <begin position="21"/>
        <end position="195"/>
    </location>
</feature>
<comment type="caution">
    <text evidence="2">The sequence shown here is derived from an EMBL/GenBank/DDBJ whole genome shotgun (WGS) entry which is preliminary data.</text>
</comment>
<dbReference type="Proteomes" id="UP001157915">
    <property type="component" value="Unassembled WGS sequence"/>
</dbReference>
<keyword evidence="3" id="KW-1185">Reference proteome</keyword>
<proteinExistence type="predicted"/>
<evidence type="ECO:0000313" key="3">
    <source>
        <dbReference type="Proteomes" id="UP001157915"/>
    </source>
</evidence>
<evidence type="ECO:0008006" key="4">
    <source>
        <dbReference type="Google" id="ProtNLM"/>
    </source>
</evidence>
<organism evidence="2 3">
    <name type="scientific">Algoriphagus winogradskyi</name>
    <dbReference type="NCBI Taxonomy" id="237017"/>
    <lineage>
        <taxon>Bacteria</taxon>
        <taxon>Pseudomonadati</taxon>
        <taxon>Bacteroidota</taxon>
        <taxon>Cytophagia</taxon>
        <taxon>Cytophagales</taxon>
        <taxon>Cyclobacteriaceae</taxon>
        <taxon>Algoriphagus</taxon>
    </lineage>
</organism>
<accession>A0ABY1P8Q3</accession>
<dbReference type="EMBL" id="FXUA01000005">
    <property type="protein sequence ID" value="SMP28173.1"/>
    <property type="molecule type" value="Genomic_DNA"/>
</dbReference>
<gene>
    <name evidence="2" type="ORF">SAMN06265367_105270</name>
</gene>
<feature type="signal peptide" evidence="1">
    <location>
        <begin position="1"/>
        <end position="20"/>
    </location>
</feature>
<name>A0ABY1P8Q3_9BACT</name>
<dbReference type="RefSeq" id="WP_283413724.1">
    <property type="nucleotide sequence ID" value="NZ_FXUA01000005.1"/>
</dbReference>
<evidence type="ECO:0000313" key="2">
    <source>
        <dbReference type="EMBL" id="SMP28173.1"/>
    </source>
</evidence>
<protein>
    <recommendedName>
        <fullName evidence="4">DUF4369 domain-containing protein</fullName>
    </recommendedName>
</protein>